<dbReference type="EMBL" id="CP054056">
    <property type="protein sequence ID" value="QKJ25883.1"/>
    <property type="molecule type" value="Genomic_DNA"/>
</dbReference>
<feature type="transmembrane region" description="Helical" evidence="1">
    <location>
        <begin position="63"/>
        <end position="80"/>
    </location>
</feature>
<feature type="transmembrane region" description="Helical" evidence="1">
    <location>
        <begin position="36"/>
        <end position="51"/>
    </location>
</feature>
<evidence type="ECO:0000256" key="1">
    <source>
        <dbReference type="SAM" id="Phobius"/>
    </source>
</evidence>
<feature type="transmembrane region" description="Helical" evidence="1">
    <location>
        <begin position="143"/>
        <end position="164"/>
    </location>
</feature>
<feature type="transmembrane region" description="Helical" evidence="1">
    <location>
        <begin position="86"/>
        <end position="107"/>
    </location>
</feature>
<reference evidence="2 3" key="1">
    <citation type="submission" date="2020-05" db="EMBL/GenBank/DDBJ databases">
        <title>Aquirufa sp. strain 15G-AUS-rot a new Aquirufa species.</title>
        <authorList>
            <person name="Pitt A."/>
            <person name="Hahn M.W."/>
        </authorList>
    </citation>
    <scope>NUCLEOTIDE SEQUENCE [LARGE SCALE GENOMIC DNA]</scope>
    <source>
        <strain evidence="2 3">15G-AUS-rot</strain>
    </source>
</reference>
<organism evidence="2 3">
    <name type="scientific">Aquiluna borgnonia</name>
    <dbReference type="NCBI Taxonomy" id="2499157"/>
    <lineage>
        <taxon>Bacteria</taxon>
        <taxon>Bacillati</taxon>
        <taxon>Actinomycetota</taxon>
        <taxon>Actinomycetes</taxon>
        <taxon>Micrococcales</taxon>
        <taxon>Microbacteriaceae</taxon>
        <taxon>Luna cluster</taxon>
        <taxon>Luna-1 subcluster</taxon>
        <taxon>Aquiluna</taxon>
    </lineage>
</organism>
<evidence type="ECO:0000313" key="3">
    <source>
        <dbReference type="Proteomes" id="UP000501003"/>
    </source>
</evidence>
<keyword evidence="3" id="KW-1185">Reference proteome</keyword>
<protein>
    <recommendedName>
        <fullName evidence="4">Acid-resistance membrane protein</fullName>
    </recommendedName>
</protein>
<dbReference type="Proteomes" id="UP000501003">
    <property type="component" value="Chromosome"/>
</dbReference>
<accession>A0A7D4Q5R5</accession>
<sequence>MRIQQSIRAAVSFALGIFITFSQSHSAEIGLITLGVYGLILGIGLAATVLIQGKAAGLQELPTATLATLVGVFALLAISTSDGQQAAFKALVAAWGLIYGAFALYQARRWGFSDLLGRDFLISAIFALLLGALFLAVDLDIVSAVGFFGAYLALDGVHLGIAAATPKSK</sequence>
<dbReference type="AlphaFoldDB" id="A0A7D4Q5R5"/>
<evidence type="ECO:0008006" key="4">
    <source>
        <dbReference type="Google" id="ProtNLM"/>
    </source>
</evidence>
<gene>
    <name evidence="2" type="ORF">HRU87_06995</name>
</gene>
<dbReference type="RefSeq" id="WP_173494179.1">
    <property type="nucleotide sequence ID" value="NZ_CP054056.1"/>
</dbReference>
<evidence type="ECO:0000313" key="2">
    <source>
        <dbReference type="EMBL" id="QKJ25883.1"/>
    </source>
</evidence>
<name>A0A7D4Q5R5_9MICO</name>
<keyword evidence="1" id="KW-1133">Transmembrane helix</keyword>
<proteinExistence type="predicted"/>
<dbReference type="KEGG" id="aqg:HRU87_06995"/>
<keyword evidence="1" id="KW-0812">Transmembrane</keyword>
<keyword evidence="1" id="KW-0472">Membrane</keyword>
<feature type="transmembrane region" description="Helical" evidence="1">
    <location>
        <begin position="119"/>
        <end position="137"/>
    </location>
</feature>